<sequence>MTTLPPSRTVLNAWERQLSAREDQISTLSVWARNSMRRQLCDEPGSTSLWCGDFFVLESFIFRAASVLQDFTPTTVIRALVVTTQFMIDNNNPGFCFDSRLAELIFSMAVSQITREVDFNFTRKDIFDVLQMSPATESLVLAGAYLNEVDALVVREMYPLPGDLRTVDFLEVYLSYLDTLDDPAEPYEEGGQGPYSPVSHESPSVLVPAAWSLSKSAASASLFGLQPVPGASSFNASVATHSSVQSIFATRRSLVSSQTSAADVAHNKSHTMSSPGHKGTIERSPPSIRSYKAPVCGTEAYNAKGRNTPLIWQPSMSLSTSSSHAGTRYPPRRRPIAQNIPVSRRPAKRTTASIRKKDLNRPGSPYRHESKFERFFATPCRRLFRPSNSQDFSQKLVKPVPPLC</sequence>
<protein>
    <submittedName>
        <fullName evidence="2">Uncharacterized protein</fullName>
    </submittedName>
</protein>
<dbReference type="Proteomes" id="UP000521943">
    <property type="component" value="Unassembled WGS sequence"/>
</dbReference>
<feature type="region of interest" description="Disordered" evidence="1">
    <location>
        <begin position="342"/>
        <end position="367"/>
    </location>
</feature>
<organism evidence="2 3">
    <name type="scientific">Ephemerocybe angulata</name>
    <dbReference type="NCBI Taxonomy" id="980116"/>
    <lineage>
        <taxon>Eukaryota</taxon>
        <taxon>Fungi</taxon>
        <taxon>Dikarya</taxon>
        <taxon>Basidiomycota</taxon>
        <taxon>Agaricomycotina</taxon>
        <taxon>Agaricomycetes</taxon>
        <taxon>Agaricomycetidae</taxon>
        <taxon>Agaricales</taxon>
        <taxon>Agaricineae</taxon>
        <taxon>Psathyrellaceae</taxon>
        <taxon>Ephemerocybe</taxon>
    </lineage>
</organism>
<reference evidence="2 3" key="1">
    <citation type="submission" date="2020-07" db="EMBL/GenBank/DDBJ databases">
        <title>Comparative genomics of pyrophilous fungi reveals a link between fire events and developmental genes.</title>
        <authorList>
            <consortium name="DOE Joint Genome Institute"/>
            <person name="Steindorff A.S."/>
            <person name="Carver A."/>
            <person name="Calhoun S."/>
            <person name="Stillman K."/>
            <person name="Liu H."/>
            <person name="Lipzen A."/>
            <person name="Pangilinan J."/>
            <person name="Labutti K."/>
            <person name="Bruns T.D."/>
            <person name="Grigoriev I.V."/>
        </authorList>
    </citation>
    <scope>NUCLEOTIDE SEQUENCE [LARGE SCALE GENOMIC DNA]</scope>
    <source>
        <strain evidence="2 3">CBS 144469</strain>
    </source>
</reference>
<feature type="compositionally biased region" description="Polar residues" evidence="1">
    <location>
        <begin position="315"/>
        <end position="325"/>
    </location>
</feature>
<proteinExistence type="predicted"/>
<keyword evidence="3" id="KW-1185">Reference proteome</keyword>
<comment type="caution">
    <text evidence="2">The sequence shown here is derived from an EMBL/GenBank/DDBJ whole genome shotgun (WGS) entry which is preliminary data.</text>
</comment>
<dbReference type="EMBL" id="JACGCI010000009">
    <property type="protein sequence ID" value="KAF6761466.1"/>
    <property type="molecule type" value="Genomic_DNA"/>
</dbReference>
<name>A0A8H6MDV2_9AGAR</name>
<evidence type="ECO:0000313" key="2">
    <source>
        <dbReference type="EMBL" id="KAF6761466.1"/>
    </source>
</evidence>
<feature type="region of interest" description="Disordered" evidence="1">
    <location>
        <begin position="315"/>
        <end position="334"/>
    </location>
</feature>
<evidence type="ECO:0000313" key="3">
    <source>
        <dbReference type="Proteomes" id="UP000521943"/>
    </source>
</evidence>
<dbReference type="OrthoDB" id="10315706at2759"/>
<feature type="region of interest" description="Disordered" evidence="1">
    <location>
        <begin position="265"/>
        <end position="289"/>
    </location>
</feature>
<dbReference type="AlphaFoldDB" id="A0A8H6MDV2"/>
<evidence type="ECO:0000256" key="1">
    <source>
        <dbReference type="SAM" id="MobiDB-lite"/>
    </source>
</evidence>
<accession>A0A8H6MDV2</accession>
<gene>
    <name evidence="2" type="ORF">DFP72DRAFT_878767</name>
</gene>
<feature type="compositionally biased region" description="Basic and acidic residues" evidence="1">
    <location>
        <begin position="355"/>
        <end position="367"/>
    </location>
</feature>